<keyword evidence="5 6" id="KW-0539">Nucleus</keyword>
<evidence type="ECO:0000256" key="7">
    <source>
        <dbReference type="SAM" id="MobiDB-lite"/>
    </source>
</evidence>
<organism evidence="9 10">
    <name type="scientific">Porites lobata</name>
    <dbReference type="NCBI Taxonomy" id="104759"/>
    <lineage>
        <taxon>Eukaryota</taxon>
        <taxon>Metazoa</taxon>
        <taxon>Cnidaria</taxon>
        <taxon>Anthozoa</taxon>
        <taxon>Hexacorallia</taxon>
        <taxon>Scleractinia</taxon>
        <taxon>Fungiina</taxon>
        <taxon>Poritidae</taxon>
        <taxon>Porites</taxon>
    </lineage>
</organism>
<dbReference type="InterPro" id="IPR009060">
    <property type="entry name" value="UBA-like_sf"/>
</dbReference>
<dbReference type="Pfam" id="PF03474">
    <property type="entry name" value="DMA"/>
    <property type="match status" value="1"/>
</dbReference>
<dbReference type="SMART" id="SM00301">
    <property type="entry name" value="DM"/>
    <property type="match status" value="1"/>
</dbReference>
<dbReference type="EMBL" id="CALNXK010000059">
    <property type="protein sequence ID" value="CAH3137511.1"/>
    <property type="molecule type" value="Genomic_DNA"/>
</dbReference>
<feature type="domain" description="DM" evidence="8">
    <location>
        <begin position="23"/>
        <end position="70"/>
    </location>
</feature>
<comment type="subcellular location">
    <subcellularLocation>
        <location evidence="6">Nucleus</location>
    </subcellularLocation>
</comment>
<evidence type="ECO:0000256" key="3">
    <source>
        <dbReference type="ARBA" id="ARBA00022833"/>
    </source>
</evidence>
<protein>
    <recommendedName>
        <fullName evidence="8">DM domain-containing protein</fullName>
    </recommendedName>
</protein>
<feature type="compositionally biased region" description="Low complexity" evidence="7">
    <location>
        <begin position="295"/>
        <end position="305"/>
    </location>
</feature>
<reference evidence="9 10" key="1">
    <citation type="submission" date="2022-05" db="EMBL/GenBank/DDBJ databases">
        <authorList>
            <consortium name="Genoscope - CEA"/>
            <person name="William W."/>
        </authorList>
    </citation>
    <scope>NUCLEOTIDE SEQUENCE [LARGE SCALE GENOMIC DNA]</scope>
</reference>
<dbReference type="InterPro" id="IPR036407">
    <property type="entry name" value="DM_DNA-bd_sf"/>
</dbReference>
<feature type="compositionally biased region" description="Basic and acidic residues" evidence="7">
    <location>
        <begin position="159"/>
        <end position="190"/>
    </location>
</feature>
<evidence type="ECO:0000256" key="1">
    <source>
        <dbReference type="ARBA" id="ARBA00006834"/>
    </source>
</evidence>
<evidence type="ECO:0000313" key="9">
    <source>
        <dbReference type="EMBL" id="CAH3137511.1"/>
    </source>
</evidence>
<keyword evidence="4 6" id="KW-0238">DNA-binding</keyword>
<comment type="caution">
    <text evidence="9">The sequence shown here is derived from an EMBL/GenBank/DDBJ whole genome shotgun (WGS) entry which is preliminary data.</text>
</comment>
<evidence type="ECO:0000256" key="6">
    <source>
        <dbReference type="PROSITE-ProRule" id="PRU00070"/>
    </source>
</evidence>
<dbReference type="PANTHER" id="PTHR12322:SF53">
    <property type="entry name" value="DOUBLESEX-MAB RELATED 11E"/>
    <property type="match status" value="1"/>
</dbReference>
<name>A0ABN8P8A5_9CNID</name>
<comment type="similarity">
    <text evidence="1">Belongs to the DMRT family.</text>
</comment>
<evidence type="ECO:0000259" key="8">
    <source>
        <dbReference type="PROSITE" id="PS50809"/>
    </source>
</evidence>
<gene>
    <name evidence="9" type="ORF">PLOB_00039035</name>
</gene>
<keyword evidence="3 6" id="KW-0862">Zinc</keyword>
<proteinExistence type="inferred from homology"/>
<evidence type="ECO:0000256" key="5">
    <source>
        <dbReference type="ARBA" id="ARBA00023242"/>
    </source>
</evidence>
<dbReference type="PROSITE" id="PS40000">
    <property type="entry name" value="DM_1"/>
    <property type="match status" value="1"/>
</dbReference>
<evidence type="ECO:0000256" key="2">
    <source>
        <dbReference type="ARBA" id="ARBA00022723"/>
    </source>
</evidence>
<evidence type="ECO:0000313" key="10">
    <source>
        <dbReference type="Proteomes" id="UP001159405"/>
    </source>
</evidence>
<accession>A0ABN8P8A5</accession>
<dbReference type="PROSITE" id="PS50809">
    <property type="entry name" value="DM_2"/>
    <property type="match status" value="1"/>
</dbReference>
<dbReference type="Gene3D" id="4.10.1040.10">
    <property type="entry name" value="DM DNA-binding domain"/>
    <property type="match status" value="1"/>
</dbReference>
<feature type="region of interest" description="Disordered" evidence="7">
    <location>
        <begin position="127"/>
        <end position="201"/>
    </location>
</feature>
<dbReference type="Proteomes" id="UP001159405">
    <property type="component" value="Unassembled WGS sequence"/>
</dbReference>
<dbReference type="Pfam" id="PF00751">
    <property type="entry name" value="DM"/>
    <property type="match status" value="1"/>
</dbReference>
<dbReference type="SUPFAM" id="SSF46934">
    <property type="entry name" value="UBA-like"/>
    <property type="match status" value="1"/>
</dbReference>
<sequence length="392" mass="43727">MAETSFVIQQTFSDRKPPRMPKCARCRNHGKVSWLKGHKRYCPWRDCNCAQCTLIAERQRVMAAQVALRRQQTQEESMRVQLTKKTPAFIAPHVPPVPQLNGVAIHCAEDKAPAVLYRAVTQEAESEVVRDTKQTAQGKPNETQDLKIKEEPVSPVSFEENRSSDSEEQNRKRSFSEGEKEREQEPERPKVPRLSPHRKETETFRSSLELLQRIFPHQSRAILELILGACEEDIVKAIESLLPENSLRPFSFPLSVRGFGSGTLIPCDSVSKSAFSPIAKSPSYAYPGTLPLQSPSLKSPSEKSPGTPSAFQPVHPCSPAELSPSLPERFQFPVMAGYFFNRPTAPSALNILLDSPHQRTGSAPPSSRFCRHCGFSSKVADKFCSECGKALE</sequence>
<keyword evidence="10" id="KW-1185">Reference proteome</keyword>
<dbReference type="InterPro" id="IPR001275">
    <property type="entry name" value="DM_DNA-bd"/>
</dbReference>
<evidence type="ECO:0000256" key="4">
    <source>
        <dbReference type="ARBA" id="ARBA00023125"/>
    </source>
</evidence>
<feature type="DNA-binding region" description="DM" evidence="6">
    <location>
        <begin position="23"/>
        <end position="70"/>
    </location>
</feature>
<feature type="region of interest" description="Disordered" evidence="7">
    <location>
        <begin position="295"/>
        <end position="314"/>
    </location>
</feature>
<keyword evidence="2 6" id="KW-0479">Metal-binding</keyword>
<dbReference type="SUPFAM" id="SSF82927">
    <property type="entry name" value="Cysteine-rich DNA binding domain, (DM domain)"/>
    <property type="match status" value="1"/>
</dbReference>
<dbReference type="PANTHER" id="PTHR12322">
    <property type="entry name" value="DOUBLESEX AND MAB-3 RELATED TRANSCRIPTION FACTOR DMRT"/>
    <property type="match status" value="1"/>
</dbReference>
<feature type="compositionally biased region" description="Basic and acidic residues" evidence="7">
    <location>
        <begin position="142"/>
        <end position="152"/>
    </location>
</feature>
<dbReference type="InterPro" id="IPR026607">
    <property type="entry name" value="DMRT"/>
</dbReference>
<dbReference type="InterPro" id="IPR005173">
    <property type="entry name" value="DMA"/>
</dbReference>